<dbReference type="InterPro" id="IPR003439">
    <property type="entry name" value="ABC_transporter-like_ATP-bd"/>
</dbReference>
<feature type="domain" description="ABC transporter" evidence="9">
    <location>
        <begin position="5"/>
        <end position="236"/>
    </location>
</feature>
<accession>A0A939C9A2</accession>
<dbReference type="Gene3D" id="3.40.50.300">
    <property type="entry name" value="P-loop containing nucleotide triphosphate hydrolases"/>
    <property type="match status" value="1"/>
</dbReference>
<dbReference type="SMART" id="SM00382">
    <property type="entry name" value="AAA"/>
    <property type="match status" value="1"/>
</dbReference>
<gene>
    <name evidence="10" type="ORF">JW744_05325</name>
</gene>
<evidence type="ECO:0000313" key="11">
    <source>
        <dbReference type="Proteomes" id="UP000809243"/>
    </source>
</evidence>
<dbReference type="InterPro" id="IPR025302">
    <property type="entry name" value="DrrA1/2-like_C"/>
</dbReference>
<keyword evidence="5 10" id="KW-0067">ATP-binding</keyword>
<dbReference type="PANTHER" id="PTHR43582">
    <property type="entry name" value="LINEARMYCIN RESISTANCE ATP-BINDING PROTEIN LNRL"/>
    <property type="match status" value="1"/>
</dbReference>
<keyword evidence="2" id="KW-0813">Transport</keyword>
<dbReference type="InterPro" id="IPR003593">
    <property type="entry name" value="AAA+_ATPase"/>
</dbReference>
<proteinExistence type="inferred from homology"/>
<dbReference type="FunFam" id="3.40.50.300:FF:000589">
    <property type="entry name" value="ABC transporter, ATP-binding subunit"/>
    <property type="match status" value="1"/>
</dbReference>
<keyword evidence="4" id="KW-0547">Nucleotide-binding</keyword>
<comment type="caution">
    <text evidence="10">The sequence shown here is derived from an EMBL/GenBank/DDBJ whole genome shotgun (WGS) entry which is preliminary data.</text>
</comment>
<comment type="similarity">
    <text evidence="8">Belongs to the ABC transporter superfamily. Drug exporter-1 (DrugE1) (TC 3.A.1.105) family.</text>
</comment>
<dbReference type="PROSITE" id="PS50893">
    <property type="entry name" value="ABC_TRANSPORTER_2"/>
    <property type="match status" value="1"/>
</dbReference>
<dbReference type="Pfam" id="PF13732">
    <property type="entry name" value="DrrA1-3_C"/>
    <property type="match status" value="1"/>
</dbReference>
<dbReference type="GO" id="GO:1900753">
    <property type="term" value="P:doxorubicin transport"/>
    <property type="evidence" value="ECO:0007669"/>
    <property type="project" value="InterPro"/>
</dbReference>
<evidence type="ECO:0000256" key="8">
    <source>
        <dbReference type="ARBA" id="ARBA00049985"/>
    </source>
</evidence>
<dbReference type="NCBIfam" id="TIGR01188">
    <property type="entry name" value="drrA"/>
    <property type="match status" value="1"/>
</dbReference>
<evidence type="ECO:0000259" key="9">
    <source>
        <dbReference type="PROSITE" id="PS50893"/>
    </source>
</evidence>
<name>A0A939C9A2_9ARCH</name>
<dbReference type="EMBL" id="JAFGDB010000094">
    <property type="protein sequence ID" value="MBN2067862.1"/>
    <property type="molecule type" value="Genomic_DNA"/>
</dbReference>
<dbReference type="AlphaFoldDB" id="A0A939C9A2"/>
<reference evidence="10" key="1">
    <citation type="submission" date="2021-01" db="EMBL/GenBank/DDBJ databases">
        <title>Active Sulfur Cycling in an Early Earth Analoge.</title>
        <authorList>
            <person name="Hahn C.R."/>
            <person name="Youssef N.H."/>
            <person name="Elshahed M."/>
        </authorList>
    </citation>
    <scope>NUCLEOTIDE SEQUENCE</scope>
    <source>
        <strain evidence="10">Zod_Metabat.1151</strain>
    </source>
</reference>
<dbReference type="Proteomes" id="UP000809243">
    <property type="component" value="Unassembled WGS sequence"/>
</dbReference>
<dbReference type="GO" id="GO:0043215">
    <property type="term" value="P:daunorubicin transport"/>
    <property type="evidence" value="ECO:0007669"/>
    <property type="project" value="InterPro"/>
</dbReference>
<keyword evidence="7" id="KW-0472">Membrane</keyword>
<keyword evidence="6" id="KW-1278">Translocase</keyword>
<dbReference type="GO" id="GO:0005524">
    <property type="term" value="F:ATP binding"/>
    <property type="evidence" value="ECO:0007669"/>
    <property type="project" value="UniProtKB-KW"/>
</dbReference>
<evidence type="ECO:0000256" key="3">
    <source>
        <dbReference type="ARBA" id="ARBA00022475"/>
    </source>
</evidence>
<sequence>MADAISVQDLSKHYGSLRAVDSVSFSIKEGEIFGLLGPNGAGKTTLISMLVTMRRPSSGRALVNGFDIARQPDEVRKSIGIVFQDPSLDDELTAMENLEIHAALYAVPKQERQKRIGEMLKLVGLEKHAKSTVKTFSGGMKRRLEIARGLVHNPKVLFLDEPTIGLDPQTRAGIWDYIKKLNAGEKITIILTTHYMDEADSVCSTVAIIDNGKIIAADRPENLKNGLGGDIISIKCRHGEGCEKQLQQLAWVKKAVSHDSFIDVSVEKGEEKIPKILILMEKKGIAVESVSLRKPSLDDVFLHFTGRTIREQEADPKDAFRRRRMAWGHRR</sequence>
<dbReference type="GO" id="GO:0016887">
    <property type="term" value="F:ATP hydrolysis activity"/>
    <property type="evidence" value="ECO:0007669"/>
    <property type="project" value="InterPro"/>
</dbReference>
<dbReference type="GO" id="GO:0005886">
    <property type="term" value="C:plasma membrane"/>
    <property type="evidence" value="ECO:0007669"/>
    <property type="project" value="UniProtKB-SubCell"/>
</dbReference>
<evidence type="ECO:0000313" key="10">
    <source>
        <dbReference type="EMBL" id="MBN2067862.1"/>
    </source>
</evidence>
<evidence type="ECO:0000256" key="6">
    <source>
        <dbReference type="ARBA" id="ARBA00022967"/>
    </source>
</evidence>
<organism evidence="10 11">
    <name type="scientific">Candidatus Iainarchaeum sp</name>
    <dbReference type="NCBI Taxonomy" id="3101447"/>
    <lineage>
        <taxon>Archaea</taxon>
        <taxon>Candidatus Iainarchaeota</taxon>
        <taxon>Candidatus Iainarchaeia</taxon>
        <taxon>Candidatus Iainarchaeales</taxon>
        <taxon>Candidatus Iainarchaeaceae</taxon>
        <taxon>Candidatus Iainarchaeum</taxon>
    </lineage>
</organism>
<comment type="subcellular location">
    <subcellularLocation>
        <location evidence="1">Cell membrane</location>
        <topology evidence="1">Peripheral membrane protein</topology>
        <orientation evidence="1">Cytoplasmic side</orientation>
    </subcellularLocation>
</comment>
<evidence type="ECO:0000256" key="1">
    <source>
        <dbReference type="ARBA" id="ARBA00004413"/>
    </source>
</evidence>
<evidence type="ECO:0000256" key="5">
    <source>
        <dbReference type="ARBA" id="ARBA00022840"/>
    </source>
</evidence>
<dbReference type="InterPro" id="IPR017871">
    <property type="entry name" value="ABC_transporter-like_CS"/>
</dbReference>
<dbReference type="PANTHER" id="PTHR43582:SF2">
    <property type="entry name" value="LINEARMYCIN RESISTANCE ATP-BINDING PROTEIN LNRL"/>
    <property type="match status" value="1"/>
</dbReference>
<dbReference type="PROSITE" id="PS00211">
    <property type="entry name" value="ABC_TRANSPORTER_1"/>
    <property type="match status" value="1"/>
</dbReference>
<protein>
    <submittedName>
        <fullName evidence="10">ATP-binding cassette domain-containing protein</fullName>
    </submittedName>
</protein>
<evidence type="ECO:0000256" key="2">
    <source>
        <dbReference type="ARBA" id="ARBA00022448"/>
    </source>
</evidence>
<dbReference type="SUPFAM" id="SSF52540">
    <property type="entry name" value="P-loop containing nucleoside triphosphate hydrolases"/>
    <property type="match status" value="1"/>
</dbReference>
<evidence type="ECO:0000256" key="7">
    <source>
        <dbReference type="ARBA" id="ARBA00023136"/>
    </source>
</evidence>
<keyword evidence="3" id="KW-1003">Cell membrane</keyword>
<evidence type="ECO:0000256" key="4">
    <source>
        <dbReference type="ARBA" id="ARBA00022741"/>
    </source>
</evidence>
<dbReference type="InterPro" id="IPR005894">
    <property type="entry name" value="DrrA"/>
</dbReference>
<dbReference type="InterPro" id="IPR027417">
    <property type="entry name" value="P-loop_NTPase"/>
</dbReference>
<dbReference type="Pfam" id="PF00005">
    <property type="entry name" value="ABC_tran"/>
    <property type="match status" value="1"/>
</dbReference>